<dbReference type="Pfam" id="PF03626">
    <property type="entry name" value="COX4_pro"/>
    <property type="match status" value="1"/>
</dbReference>
<evidence type="ECO:0000313" key="8">
    <source>
        <dbReference type="Proteomes" id="UP000184474"/>
    </source>
</evidence>
<evidence type="ECO:0000313" key="7">
    <source>
        <dbReference type="EMBL" id="SHK31197.1"/>
    </source>
</evidence>
<keyword evidence="8" id="KW-1185">Reference proteome</keyword>
<gene>
    <name evidence="7" type="ORF">SAMN04488028_104154</name>
</gene>
<evidence type="ECO:0000256" key="5">
    <source>
        <dbReference type="ARBA" id="ARBA00023136"/>
    </source>
</evidence>
<proteinExistence type="predicted"/>
<keyword evidence="3 6" id="KW-0812">Transmembrane</keyword>
<name>A0A1M6RFQ8_REIAG</name>
<dbReference type="GO" id="GO:0005886">
    <property type="term" value="C:plasma membrane"/>
    <property type="evidence" value="ECO:0007669"/>
    <property type="project" value="UniProtKB-SubCell"/>
</dbReference>
<dbReference type="EMBL" id="FRAA01000004">
    <property type="protein sequence ID" value="SHK31197.1"/>
    <property type="molecule type" value="Genomic_DNA"/>
</dbReference>
<dbReference type="AlphaFoldDB" id="A0A1M6RFQ8"/>
<dbReference type="InterPro" id="IPR005171">
    <property type="entry name" value="Cyt_c_oxidase_su4_prok"/>
</dbReference>
<evidence type="ECO:0000256" key="4">
    <source>
        <dbReference type="ARBA" id="ARBA00022989"/>
    </source>
</evidence>
<feature type="transmembrane region" description="Helical" evidence="6">
    <location>
        <begin position="46"/>
        <end position="65"/>
    </location>
</feature>
<evidence type="ECO:0000256" key="2">
    <source>
        <dbReference type="ARBA" id="ARBA00022475"/>
    </source>
</evidence>
<feature type="transmembrane region" description="Helical" evidence="6">
    <location>
        <begin position="77"/>
        <end position="97"/>
    </location>
</feature>
<keyword evidence="4 6" id="KW-1133">Transmembrane helix</keyword>
<protein>
    <submittedName>
        <fullName evidence="7">Cytochrome C oxidase subunit IV</fullName>
    </submittedName>
</protein>
<evidence type="ECO:0000256" key="6">
    <source>
        <dbReference type="SAM" id="Phobius"/>
    </source>
</evidence>
<comment type="subcellular location">
    <subcellularLocation>
        <location evidence="1">Cell membrane</location>
        <topology evidence="1">Multi-pass membrane protein</topology>
    </subcellularLocation>
</comment>
<sequence length="109" mass="12309">MEQEIKGLDVTPVDKDKIKKIWKVTAILFLATVVEFIIAFTVGAGALKTTVFILLTIFKAFYIIGEFMHLSHEKKGLVWMIVAPTVFLMWLIAAFWIQGEAIFQAIFGS</sequence>
<keyword evidence="2" id="KW-1003">Cell membrane</keyword>
<organism evidence="7 8">
    <name type="scientific">Reichenbachiella agariperforans</name>
    <dbReference type="NCBI Taxonomy" id="156994"/>
    <lineage>
        <taxon>Bacteria</taxon>
        <taxon>Pseudomonadati</taxon>
        <taxon>Bacteroidota</taxon>
        <taxon>Cytophagia</taxon>
        <taxon>Cytophagales</taxon>
        <taxon>Reichenbachiellaceae</taxon>
        <taxon>Reichenbachiella</taxon>
    </lineage>
</organism>
<dbReference type="STRING" id="156994.SAMN04488028_104154"/>
<reference evidence="8" key="1">
    <citation type="submission" date="2016-11" db="EMBL/GenBank/DDBJ databases">
        <authorList>
            <person name="Varghese N."/>
            <person name="Submissions S."/>
        </authorList>
    </citation>
    <scope>NUCLEOTIDE SEQUENCE [LARGE SCALE GENOMIC DNA]</scope>
    <source>
        <strain evidence="8">DSM 26134</strain>
    </source>
</reference>
<dbReference type="RefSeq" id="WP_073122759.1">
    <property type="nucleotide sequence ID" value="NZ_FRAA01000004.1"/>
</dbReference>
<feature type="transmembrane region" description="Helical" evidence="6">
    <location>
        <begin position="21"/>
        <end position="40"/>
    </location>
</feature>
<dbReference type="Proteomes" id="UP000184474">
    <property type="component" value="Unassembled WGS sequence"/>
</dbReference>
<evidence type="ECO:0000256" key="3">
    <source>
        <dbReference type="ARBA" id="ARBA00022692"/>
    </source>
</evidence>
<accession>A0A1M6RFQ8</accession>
<keyword evidence="5 6" id="KW-0472">Membrane</keyword>
<evidence type="ECO:0000256" key="1">
    <source>
        <dbReference type="ARBA" id="ARBA00004651"/>
    </source>
</evidence>